<gene>
    <name evidence="2" type="ORF">AOT14_27740</name>
</gene>
<evidence type="ECO:0008006" key="4">
    <source>
        <dbReference type="Google" id="ProtNLM"/>
    </source>
</evidence>
<protein>
    <recommendedName>
        <fullName evidence="4">Transmembrane protein</fullName>
    </recommendedName>
</protein>
<keyword evidence="1" id="KW-1133">Transmembrane helix</keyword>
<dbReference type="KEGG" id="sacz:AOT14_27740"/>
<sequence length="123" mass="13545">MNARLNLTTNSLIGPHPHRYFGQSNRHTTDMQIRYFQFATLRNLFAPRKPRNPLLRIALGLLGLAILAVLVVAGLFVGAAMILVGLTWKLLAARKARAVGKAAGNVMDGEYRVVRKPALPHAH</sequence>
<evidence type="ECO:0000313" key="2">
    <source>
        <dbReference type="EMBL" id="ALJ29132.1"/>
    </source>
</evidence>
<evidence type="ECO:0000313" key="3">
    <source>
        <dbReference type="Proteomes" id="UP000061010"/>
    </source>
</evidence>
<proteinExistence type="predicted"/>
<dbReference type="Proteomes" id="UP000061010">
    <property type="component" value="Chromosome"/>
</dbReference>
<evidence type="ECO:0000256" key="1">
    <source>
        <dbReference type="SAM" id="Phobius"/>
    </source>
</evidence>
<organism evidence="2 3">
    <name type="scientific">Stenotrophomonas acidaminiphila</name>
    <dbReference type="NCBI Taxonomy" id="128780"/>
    <lineage>
        <taxon>Bacteria</taxon>
        <taxon>Pseudomonadati</taxon>
        <taxon>Pseudomonadota</taxon>
        <taxon>Gammaproteobacteria</taxon>
        <taxon>Lysobacterales</taxon>
        <taxon>Lysobacteraceae</taxon>
        <taxon>Stenotrophomonas</taxon>
    </lineage>
</organism>
<dbReference type="AlphaFoldDB" id="A0A0S1B229"/>
<keyword evidence="3" id="KW-1185">Reference proteome</keyword>
<dbReference type="EMBL" id="CP012900">
    <property type="protein sequence ID" value="ALJ29132.1"/>
    <property type="molecule type" value="Genomic_DNA"/>
</dbReference>
<reference evidence="2 3" key="1">
    <citation type="journal article" date="2015" name="Genome Announc.">
        <title>Complete Genome Sequencing of Stenotrophomonas acidaminiphila ZAC14D2_NAIMI4_2, a Multidrug-Resistant Strain Isolated from Sediments of a Polluted River in Mexico, Uncovers New Antibiotic Resistance Genes and a Novel Class-II Lasso Peptide Biosynthesis Gene Cluster.</title>
        <authorList>
            <person name="Vinuesa P."/>
            <person name="Ochoa-Sanchez L.E."/>
        </authorList>
    </citation>
    <scope>NUCLEOTIDE SEQUENCE [LARGE SCALE GENOMIC DNA]</scope>
    <source>
        <strain evidence="2 3">ZAC14D2_NAIMI4_2</strain>
    </source>
</reference>
<keyword evidence="1" id="KW-0472">Membrane</keyword>
<keyword evidence="1" id="KW-0812">Transmembrane</keyword>
<name>A0A0S1B229_9GAMM</name>
<feature type="transmembrane region" description="Helical" evidence="1">
    <location>
        <begin position="57"/>
        <end position="88"/>
    </location>
</feature>
<dbReference type="PATRIC" id="fig|128780.6.peg.2801"/>
<accession>A0A0S1B229</accession>